<dbReference type="RefSeq" id="WP_013452399.1">
    <property type="nucleotide sequence ID" value="NC_014759.1"/>
</dbReference>
<evidence type="ECO:0000313" key="1">
    <source>
        <dbReference type="EMBL" id="ADR20248.1"/>
    </source>
</evidence>
<evidence type="ECO:0000313" key="2">
    <source>
        <dbReference type="Proteomes" id="UP000008720"/>
    </source>
</evidence>
<evidence type="ECO:0008006" key="3">
    <source>
        <dbReference type="Google" id="ProtNLM"/>
    </source>
</evidence>
<organism evidence="1 2">
    <name type="scientific">Marivirga tractuosa (strain ATCC 23168 / DSM 4126 / NBRC 15989 / NCIMB 1408 / VKM B-1430 / H-43)</name>
    <name type="common">Microscilla tractuosa</name>
    <name type="synonym">Flexibacter tractuosus</name>
    <dbReference type="NCBI Taxonomy" id="643867"/>
    <lineage>
        <taxon>Bacteria</taxon>
        <taxon>Pseudomonadati</taxon>
        <taxon>Bacteroidota</taxon>
        <taxon>Cytophagia</taxon>
        <taxon>Cytophagales</taxon>
        <taxon>Marivirgaceae</taxon>
        <taxon>Marivirga</taxon>
    </lineage>
</organism>
<dbReference type="AlphaFoldDB" id="E4TLB0"/>
<proteinExistence type="predicted"/>
<keyword evidence="2" id="KW-1185">Reference proteome</keyword>
<dbReference type="OrthoDB" id="878605at2"/>
<gene>
    <name evidence="1" type="ordered locus">Ftrac_0237</name>
</gene>
<dbReference type="HOGENOM" id="CLU_381217_0_0_10"/>
<accession>E4TLB0</accession>
<dbReference type="Proteomes" id="UP000008720">
    <property type="component" value="Chromosome"/>
</dbReference>
<dbReference type="EMBL" id="CP002349">
    <property type="protein sequence ID" value="ADR20248.1"/>
    <property type="molecule type" value="Genomic_DNA"/>
</dbReference>
<dbReference type="Gene3D" id="3.40.960.10">
    <property type="entry name" value="VSR Endonuclease"/>
    <property type="match status" value="1"/>
</dbReference>
<reference evidence="1 2" key="1">
    <citation type="journal article" date="2011" name="Stand. Genomic Sci.">
        <title>Complete genome sequence of Marivirga tractuosa type strain (H-43).</title>
        <authorList>
            <person name="Pagani I."/>
            <person name="Chertkov O."/>
            <person name="Lapidus A."/>
            <person name="Lucas S."/>
            <person name="Del Rio T.G."/>
            <person name="Tice H."/>
            <person name="Copeland A."/>
            <person name="Cheng J.F."/>
            <person name="Nolan M."/>
            <person name="Saunders E."/>
            <person name="Pitluck S."/>
            <person name="Held B."/>
            <person name="Goodwin L."/>
            <person name="Liolios K."/>
            <person name="Ovchinikova G."/>
            <person name="Ivanova N."/>
            <person name="Mavromatis K."/>
            <person name="Pati A."/>
            <person name="Chen A."/>
            <person name="Palaniappan K."/>
            <person name="Land M."/>
            <person name="Hauser L."/>
            <person name="Jeffries C.D."/>
            <person name="Detter J.C."/>
            <person name="Han C."/>
            <person name="Tapia R."/>
            <person name="Ngatchou-Djao O.D."/>
            <person name="Rohde M."/>
            <person name="Goker M."/>
            <person name="Spring S."/>
            <person name="Sikorski J."/>
            <person name="Woyke T."/>
            <person name="Bristow J."/>
            <person name="Eisen J.A."/>
            <person name="Markowitz V."/>
            <person name="Hugenholtz P."/>
            <person name="Klenk H.P."/>
            <person name="Kyrpides N.C."/>
        </authorList>
    </citation>
    <scope>NUCLEOTIDE SEQUENCE [LARGE SCALE GENOMIC DNA]</scope>
    <source>
        <strain evidence="2">ATCC 23168 / DSM 4126 / NBRC 15989 / NCIMB 1408 / VKM B-1430 / H-43</strain>
    </source>
</reference>
<dbReference type="KEGG" id="mtt:Ftrac_0237"/>
<sequence length="726" mass="85238">MIKKYTGNYCQSLLPTNMHLDLKKSQIKNLDEFIDVKQKVYLICEEHGKIEKPVKTYDLARYGRDYKSITPCSKCDPSNCNHMTFDHIKTYVESKDRFGTHGNLFELLTDEKDISILFRKKANKNRRHVPIRVKTLLSTSINKKDLLINTTYDKFRKNIGLKYSSSPRESWLSNLIGFFSLKYGLSFESEKSFDGLTGIKDGKLSFDYFFPDLNKLVEVDGIQHKEPSYELDRNQAIEKFNERKIHDNLKDAFTKNSGIELIRLNAFKSREGRLYSLSEKESHEKAFSFVNKLFHETHNCPPPTINESEILDYFSSNDRVLKRCKEKVQMVYGNNFKFVKRLINLNSHHSTFLLLKCKRNHVFKISESKLYLDKEQNRTSSHVCFICNIQNKLSELQNHCMKNGYKILNINKILESMSCTIEKPVDYHTKLKKSEIKLLICKAENEEKTIIISLTGFKIEKLNWHFRRLEGKIKQKAKTIRNRRPHRNIDTAQPKTNTMKKIILVNNYDKNQISNYQEYVESKILAQKHNDQLRLGNNTKAPELPQIHLKTDNKLRDKSFKNIKYLFEDRNDFKIVSHSHNFIDNQSYLALKHSVCGCVSFIRAFEVCNKIKSNKKLTCQFKPCYEMQTGIKLATTRNKREKPPHNKKHEIQKEVTELSEGVLIPLTEPTDVRSNFQVQINCKGSRYHKRIMVISSHDNYVKRGSYEKIAKQIRNDIELDKRIKIL</sequence>
<protein>
    <recommendedName>
        <fullName evidence="3">Homing endonuclease</fullName>
    </recommendedName>
</protein>
<name>E4TLB0_MARTH</name>